<protein>
    <submittedName>
        <fullName evidence="1">Uncharacterized protein</fullName>
    </submittedName>
</protein>
<name>A0ABW5ICQ0_9PSEU</name>
<comment type="caution">
    <text evidence="1">The sequence shown here is derived from an EMBL/GenBank/DDBJ whole genome shotgun (WGS) entry which is preliminary data.</text>
</comment>
<proteinExistence type="predicted"/>
<organism evidence="1 2">
    <name type="scientific">Amycolatopsis albidoflavus</name>
    <dbReference type="NCBI Taxonomy" id="102226"/>
    <lineage>
        <taxon>Bacteria</taxon>
        <taxon>Bacillati</taxon>
        <taxon>Actinomycetota</taxon>
        <taxon>Actinomycetes</taxon>
        <taxon>Pseudonocardiales</taxon>
        <taxon>Pseudonocardiaceae</taxon>
        <taxon>Amycolatopsis</taxon>
    </lineage>
</organism>
<dbReference type="EMBL" id="JBHUKQ010000024">
    <property type="protein sequence ID" value="MFD2486793.1"/>
    <property type="molecule type" value="Genomic_DNA"/>
</dbReference>
<keyword evidence="2" id="KW-1185">Reference proteome</keyword>
<accession>A0ABW5ICQ0</accession>
<evidence type="ECO:0000313" key="1">
    <source>
        <dbReference type="EMBL" id="MFD2486793.1"/>
    </source>
</evidence>
<evidence type="ECO:0000313" key="2">
    <source>
        <dbReference type="Proteomes" id="UP001597542"/>
    </source>
</evidence>
<dbReference type="Proteomes" id="UP001597542">
    <property type="component" value="Unassembled WGS sequence"/>
</dbReference>
<sequence length="119" mass="12467">MSAESNVTPPTSADLLSTAKRLAAANDEDSPSTIQYVKTDRNTLKHIDGTQPTANDPVYLIQMTGNFVGHAAKVPPGSKAPRGNALTVTVDAKSGHMLGWSILAEPHDLATFGVVSALK</sequence>
<gene>
    <name evidence="1" type="ORF">ACFSUT_41430</name>
</gene>
<reference evidence="2" key="1">
    <citation type="journal article" date="2019" name="Int. J. Syst. Evol. Microbiol.">
        <title>The Global Catalogue of Microorganisms (GCM) 10K type strain sequencing project: providing services to taxonomists for standard genome sequencing and annotation.</title>
        <authorList>
            <consortium name="The Broad Institute Genomics Platform"/>
            <consortium name="The Broad Institute Genome Sequencing Center for Infectious Disease"/>
            <person name="Wu L."/>
            <person name="Ma J."/>
        </authorList>
    </citation>
    <scope>NUCLEOTIDE SEQUENCE [LARGE SCALE GENOMIC DNA]</scope>
    <source>
        <strain evidence="2">CGMCC 4.7638</strain>
    </source>
</reference>
<dbReference type="RefSeq" id="WP_344267110.1">
    <property type="nucleotide sequence ID" value="NZ_BAAAHV010000005.1"/>
</dbReference>